<dbReference type="PROSITE" id="PS51285">
    <property type="entry name" value="AGC_KINASE_CTER"/>
    <property type="match status" value="1"/>
</dbReference>
<organism evidence="10 11">
    <name type="scientific">Panagrolaimus superbus</name>
    <dbReference type="NCBI Taxonomy" id="310955"/>
    <lineage>
        <taxon>Eukaryota</taxon>
        <taxon>Metazoa</taxon>
        <taxon>Ecdysozoa</taxon>
        <taxon>Nematoda</taxon>
        <taxon>Chromadorea</taxon>
        <taxon>Rhabditida</taxon>
        <taxon>Tylenchina</taxon>
        <taxon>Panagrolaimomorpha</taxon>
        <taxon>Panagrolaimoidea</taxon>
        <taxon>Panagrolaimidae</taxon>
        <taxon>Panagrolaimus</taxon>
    </lineage>
</organism>
<accession>A0A914Y8P8</accession>
<evidence type="ECO:0000313" key="11">
    <source>
        <dbReference type="WBParaSite" id="PSU_v2.g15646.t1"/>
    </source>
</evidence>
<reference evidence="11" key="1">
    <citation type="submission" date="2022-11" db="UniProtKB">
        <authorList>
            <consortium name="WormBaseParasite"/>
        </authorList>
    </citation>
    <scope>IDENTIFICATION</scope>
</reference>
<evidence type="ECO:0000256" key="1">
    <source>
        <dbReference type="ARBA" id="ARBA00022527"/>
    </source>
</evidence>
<dbReference type="AlphaFoldDB" id="A0A914Y8P8"/>
<keyword evidence="3" id="KW-0808">Transferase</keyword>
<evidence type="ECO:0000256" key="6">
    <source>
        <dbReference type="ARBA" id="ARBA00022840"/>
    </source>
</evidence>
<evidence type="ECO:0000256" key="5">
    <source>
        <dbReference type="ARBA" id="ARBA00022777"/>
    </source>
</evidence>
<evidence type="ECO:0000256" key="3">
    <source>
        <dbReference type="ARBA" id="ARBA00022679"/>
    </source>
</evidence>
<feature type="region of interest" description="Disordered" evidence="7">
    <location>
        <begin position="237"/>
        <end position="260"/>
    </location>
</feature>
<proteinExistence type="predicted"/>
<dbReference type="Pfam" id="PF00069">
    <property type="entry name" value="Pkinase"/>
    <property type="match status" value="1"/>
</dbReference>
<evidence type="ECO:0000313" key="10">
    <source>
        <dbReference type="Proteomes" id="UP000887577"/>
    </source>
</evidence>
<dbReference type="InterPro" id="IPR000961">
    <property type="entry name" value="AGC-kinase_C"/>
</dbReference>
<dbReference type="Proteomes" id="UP000887577">
    <property type="component" value="Unplaced"/>
</dbReference>
<evidence type="ECO:0000259" key="8">
    <source>
        <dbReference type="PROSITE" id="PS50011"/>
    </source>
</evidence>
<dbReference type="Gene3D" id="1.10.510.10">
    <property type="entry name" value="Transferase(Phosphotransferase) domain 1"/>
    <property type="match status" value="1"/>
</dbReference>
<feature type="domain" description="AGC-kinase C-terminal" evidence="9">
    <location>
        <begin position="94"/>
        <end position="163"/>
    </location>
</feature>
<keyword evidence="2" id="KW-0597">Phosphoprotein</keyword>
<dbReference type="GO" id="GO:0005524">
    <property type="term" value="F:ATP binding"/>
    <property type="evidence" value="ECO:0007669"/>
    <property type="project" value="UniProtKB-KW"/>
</dbReference>
<evidence type="ECO:0000256" key="7">
    <source>
        <dbReference type="SAM" id="MobiDB-lite"/>
    </source>
</evidence>
<keyword evidence="4" id="KW-0547">Nucleotide-binding</keyword>
<feature type="compositionally biased region" description="Polar residues" evidence="7">
    <location>
        <begin position="248"/>
        <end position="260"/>
    </location>
</feature>
<keyword evidence="1" id="KW-0723">Serine/threonine-protein kinase</keyword>
<dbReference type="SUPFAM" id="SSF56112">
    <property type="entry name" value="Protein kinase-like (PK-like)"/>
    <property type="match status" value="1"/>
</dbReference>
<name>A0A914Y8P8_9BILA</name>
<dbReference type="WBParaSite" id="PSU_v2.g15646.t1">
    <property type="protein sequence ID" value="PSU_v2.g15646.t1"/>
    <property type="gene ID" value="PSU_v2.g15646"/>
</dbReference>
<dbReference type="PROSITE" id="PS50011">
    <property type="entry name" value="PROTEIN_KINASE_DOM"/>
    <property type="match status" value="1"/>
</dbReference>
<keyword evidence="5" id="KW-0418">Kinase</keyword>
<keyword evidence="10" id="KW-1185">Reference proteome</keyword>
<feature type="domain" description="Protein kinase" evidence="8">
    <location>
        <begin position="1"/>
        <end position="93"/>
    </location>
</feature>
<dbReference type="Gene3D" id="3.30.200.20">
    <property type="entry name" value="Phosphorylase Kinase, domain 1"/>
    <property type="match status" value="1"/>
</dbReference>
<dbReference type="PANTHER" id="PTHR24351">
    <property type="entry name" value="RIBOSOMAL PROTEIN S6 KINASE"/>
    <property type="match status" value="1"/>
</dbReference>
<keyword evidence="6" id="KW-0067">ATP-binding</keyword>
<dbReference type="GO" id="GO:0004674">
    <property type="term" value="F:protein serine/threonine kinase activity"/>
    <property type="evidence" value="ECO:0007669"/>
    <property type="project" value="UniProtKB-KW"/>
</dbReference>
<evidence type="ECO:0000256" key="2">
    <source>
        <dbReference type="ARBA" id="ARBA00022553"/>
    </source>
</evidence>
<evidence type="ECO:0000256" key="4">
    <source>
        <dbReference type="ARBA" id="ARBA00022741"/>
    </source>
</evidence>
<dbReference type="InterPro" id="IPR000719">
    <property type="entry name" value="Prot_kinase_dom"/>
</dbReference>
<sequence length="260" mass="28970">MAPEIVNRKGHSTAADFWSLGVLMYEMLTGHLPFQGADRRETMTQILKAKLRMPGFLSPEAQSLLRLLFKRNPQNRLGSGFGGIQQIKDHPFFDSINWMRLLNRQVSPPFKPFLDSSDETEFFDTEFTTKTPCDSPALPPSAAAHELFRGFSFVASHMYEQMAKNEVKKRLHHNPEQRIAAAGILTYPWRTSRKDSSDDSLSYIKGIGTVTGALTSTYKALESANSPSPLCPVNASALAQRRKKERGSSQSESSMTAVIA</sequence>
<dbReference type="InterPro" id="IPR017892">
    <property type="entry name" value="Pkinase_C"/>
</dbReference>
<dbReference type="InterPro" id="IPR011009">
    <property type="entry name" value="Kinase-like_dom_sf"/>
</dbReference>
<evidence type="ECO:0000259" key="9">
    <source>
        <dbReference type="PROSITE" id="PS51285"/>
    </source>
</evidence>
<protein>
    <submittedName>
        <fullName evidence="11">Ribosomal protein S6 kinase</fullName>
    </submittedName>
</protein>
<dbReference type="SMART" id="SM00133">
    <property type="entry name" value="S_TK_X"/>
    <property type="match status" value="1"/>
</dbReference>
<dbReference type="Pfam" id="PF00433">
    <property type="entry name" value="Pkinase_C"/>
    <property type="match status" value="1"/>
</dbReference>